<protein>
    <submittedName>
        <fullName evidence="3">Esterase/lipase family protein</fullName>
    </submittedName>
</protein>
<dbReference type="InterPro" id="IPR002918">
    <property type="entry name" value="Lipase_EstA/Esterase_EstB"/>
</dbReference>
<name>A0ABD5U7T6_9EURY</name>
<gene>
    <name evidence="3" type="ORF">ACFQHK_07865</name>
</gene>
<evidence type="ECO:0000259" key="2">
    <source>
        <dbReference type="Pfam" id="PF24096"/>
    </source>
</evidence>
<sequence length="213" mass="23470">MTSRDGSTPSPGEEPVLLVHGYGDTGGSPWWSTLQRYFREAGYDRERISTLSFGAIPGTTLWSPRQYARTIGRRIERLRDRFDSRVDVVAHSMGGLGARWYVEHEGGAGNVDDLVTLGTPHQGTSLAYTQLFTPGGRAMVPDSDLLTELNGRKPPRGVSYTAVWSDDDGLIRPGERASLPFETSNVDNVRVTGPGHMSLVSDRTVFERYVGRL</sequence>
<dbReference type="PANTHER" id="PTHR32015:SF1">
    <property type="entry name" value="LIPASE"/>
    <property type="match status" value="1"/>
</dbReference>
<evidence type="ECO:0000256" key="1">
    <source>
        <dbReference type="SAM" id="MobiDB-lite"/>
    </source>
</evidence>
<evidence type="ECO:0000313" key="3">
    <source>
        <dbReference type="EMBL" id="MFC6836423.1"/>
    </source>
</evidence>
<dbReference type="RefSeq" id="WP_304448107.1">
    <property type="nucleotide sequence ID" value="NZ_JARRAH010000001.1"/>
</dbReference>
<dbReference type="Pfam" id="PF24096">
    <property type="entry name" value="DUF7379"/>
    <property type="match status" value="1"/>
</dbReference>
<reference evidence="3 4" key="1">
    <citation type="journal article" date="2019" name="Int. J. Syst. Evol. Microbiol.">
        <title>The Global Catalogue of Microorganisms (GCM) 10K type strain sequencing project: providing services to taxonomists for standard genome sequencing and annotation.</title>
        <authorList>
            <consortium name="The Broad Institute Genomics Platform"/>
            <consortium name="The Broad Institute Genome Sequencing Center for Infectious Disease"/>
            <person name="Wu L."/>
            <person name="Ma J."/>
        </authorList>
    </citation>
    <scope>NUCLEOTIDE SEQUENCE [LARGE SCALE GENOMIC DNA]</scope>
    <source>
        <strain evidence="3 4">PSRA2</strain>
    </source>
</reference>
<evidence type="ECO:0000313" key="4">
    <source>
        <dbReference type="Proteomes" id="UP001596406"/>
    </source>
</evidence>
<dbReference type="InterPro" id="IPR029058">
    <property type="entry name" value="AB_hydrolase_fold"/>
</dbReference>
<feature type="domain" description="DUF7379" evidence="2">
    <location>
        <begin position="62"/>
        <end position="129"/>
    </location>
</feature>
<comment type="caution">
    <text evidence="3">The sequence shown here is derived from an EMBL/GenBank/DDBJ whole genome shotgun (WGS) entry which is preliminary data.</text>
</comment>
<accession>A0ABD5U7T6</accession>
<dbReference type="PANTHER" id="PTHR32015">
    <property type="entry name" value="FASTING INDUCED LIPASE"/>
    <property type="match status" value="1"/>
</dbReference>
<proteinExistence type="predicted"/>
<feature type="region of interest" description="Disordered" evidence="1">
    <location>
        <begin position="1"/>
        <end position="21"/>
    </location>
</feature>
<keyword evidence="4" id="KW-1185">Reference proteome</keyword>
<feature type="compositionally biased region" description="Polar residues" evidence="1">
    <location>
        <begin position="1"/>
        <end position="10"/>
    </location>
</feature>
<dbReference type="Proteomes" id="UP001596406">
    <property type="component" value="Unassembled WGS sequence"/>
</dbReference>
<dbReference type="Gene3D" id="3.40.50.1820">
    <property type="entry name" value="alpha/beta hydrolase"/>
    <property type="match status" value="1"/>
</dbReference>
<dbReference type="InterPro" id="IPR055803">
    <property type="entry name" value="DUF7379"/>
</dbReference>
<organism evidence="3 4">
    <name type="scientific">Halomarina ordinaria</name>
    <dbReference type="NCBI Taxonomy" id="3033939"/>
    <lineage>
        <taxon>Archaea</taxon>
        <taxon>Methanobacteriati</taxon>
        <taxon>Methanobacteriota</taxon>
        <taxon>Stenosarchaea group</taxon>
        <taxon>Halobacteria</taxon>
        <taxon>Halobacteriales</taxon>
        <taxon>Natronomonadaceae</taxon>
        <taxon>Halomarina</taxon>
    </lineage>
</organism>
<dbReference type="EMBL" id="JBHSXM010000001">
    <property type="protein sequence ID" value="MFC6836423.1"/>
    <property type="molecule type" value="Genomic_DNA"/>
</dbReference>
<dbReference type="AlphaFoldDB" id="A0ABD5U7T6"/>
<dbReference type="SUPFAM" id="SSF53474">
    <property type="entry name" value="alpha/beta-Hydrolases"/>
    <property type="match status" value="1"/>
</dbReference>